<evidence type="ECO:0000313" key="2">
    <source>
        <dbReference type="EMBL" id="KTT68673.1"/>
    </source>
</evidence>
<gene>
    <name evidence="2" type="ORF">NS319_12845</name>
</gene>
<accession>A0A147HUU9</accession>
<evidence type="ECO:0000313" key="3">
    <source>
        <dbReference type="Proteomes" id="UP000072867"/>
    </source>
</evidence>
<dbReference type="STRING" id="33051.SB4_09185"/>
<feature type="transmembrane region" description="Helical" evidence="1">
    <location>
        <begin position="59"/>
        <end position="80"/>
    </location>
</feature>
<keyword evidence="1" id="KW-0472">Membrane</keyword>
<comment type="caution">
    <text evidence="2">The sequence shown here is derived from an EMBL/GenBank/DDBJ whole genome shotgun (WGS) entry which is preliminary data.</text>
</comment>
<dbReference type="RefSeq" id="WP_058733953.1">
    <property type="nucleotide sequence ID" value="NZ_LDTD01000093.1"/>
</dbReference>
<feature type="transmembrane region" description="Helical" evidence="1">
    <location>
        <begin position="30"/>
        <end position="47"/>
    </location>
</feature>
<organism evidence="2 3">
    <name type="scientific">Sphingomonas sanguinis</name>
    <dbReference type="NCBI Taxonomy" id="33051"/>
    <lineage>
        <taxon>Bacteria</taxon>
        <taxon>Pseudomonadati</taxon>
        <taxon>Pseudomonadota</taxon>
        <taxon>Alphaproteobacteria</taxon>
        <taxon>Sphingomonadales</taxon>
        <taxon>Sphingomonadaceae</taxon>
        <taxon>Sphingomonas</taxon>
    </lineage>
</organism>
<evidence type="ECO:0000256" key="1">
    <source>
        <dbReference type="SAM" id="Phobius"/>
    </source>
</evidence>
<sequence length="152" mass="17154">MTHIYVFNIVQGLICLYALTMGGWPERFGALLLLSATAATILIAFEPATHFRTTDPREVIIDIVLMGGLLTIALLANRYWPLWLAALHLLGIAIHGVRGFDSSLMPWMYGMAEGKIAYPMLTILALGVLRHRMRVARFGRDPDWAFSWRDLR</sequence>
<feature type="transmembrane region" description="Helical" evidence="1">
    <location>
        <begin position="5"/>
        <end position="24"/>
    </location>
</feature>
<name>A0A147HUU9_9SPHN</name>
<keyword evidence="1" id="KW-0812">Transmembrane</keyword>
<dbReference type="PATRIC" id="fig|33051.3.peg.3958"/>
<reference evidence="2 3" key="1">
    <citation type="journal article" date="2016" name="Front. Microbiol.">
        <title>Genomic Resource of Rice Seed Associated Bacteria.</title>
        <authorList>
            <person name="Midha S."/>
            <person name="Bansal K."/>
            <person name="Sharma S."/>
            <person name="Kumar N."/>
            <person name="Patil P.P."/>
            <person name="Chaudhry V."/>
            <person name="Patil P.B."/>
        </authorList>
    </citation>
    <scope>NUCLEOTIDE SEQUENCE [LARGE SCALE GENOMIC DNA]</scope>
    <source>
        <strain evidence="2 3">NS319</strain>
    </source>
</reference>
<dbReference type="AlphaFoldDB" id="A0A147HUU9"/>
<dbReference type="Proteomes" id="UP000072867">
    <property type="component" value="Unassembled WGS sequence"/>
</dbReference>
<feature type="transmembrane region" description="Helical" evidence="1">
    <location>
        <begin position="107"/>
        <end position="129"/>
    </location>
</feature>
<dbReference type="EMBL" id="LDTD01000093">
    <property type="protein sequence ID" value="KTT68673.1"/>
    <property type="molecule type" value="Genomic_DNA"/>
</dbReference>
<proteinExistence type="predicted"/>
<keyword evidence="1" id="KW-1133">Transmembrane helix</keyword>
<protein>
    <submittedName>
        <fullName evidence="2">Uncharacterized protein</fullName>
    </submittedName>
</protein>